<dbReference type="AlphaFoldDB" id="A0A8D9A211"/>
<feature type="region of interest" description="Disordered" evidence="1">
    <location>
        <begin position="23"/>
        <end position="82"/>
    </location>
</feature>
<proteinExistence type="predicted"/>
<reference evidence="2" key="1">
    <citation type="submission" date="2021-05" db="EMBL/GenBank/DDBJ databases">
        <authorList>
            <person name="Alioto T."/>
            <person name="Alioto T."/>
            <person name="Gomez Garrido J."/>
        </authorList>
    </citation>
    <scope>NUCLEOTIDE SEQUENCE</scope>
</reference>
<feature type="region of interest" description="Disordered" evidence="1">
    <location>
        <begin position="119"/>
        <end position="138"/>
    </location>
</feature>
<feature type="compositionally biased region" description="Low complexity" evidence="1">
    <location>
        <begin position="36"/>
        <end position="62"/>
    </location>
</feature>
<organism evidence="2">
    <name type="scientific">Cacopsylla melanoneura</name>
    <dbReference type="NCBI Taxonomy" id="428564"/>
    <lineage>
        <taxon>Eukaryota</taxon>
        <taxon>Metazoa</taxon>
        <taxon>Ecdysozoa</taxon>
        <taxon>Arthropoda</taxon>
        <taxon>Hexapoda</taxon>
        <taxon>Insecta</taxon>
        <taxon>Pterygota</taxon>
        <taxon>Neoptera</taxon>
        <taxon>Paraneoptera</taxon>
        <taxon>Hemiptera</taxon>
        <taxon>Sternorrhyncha</taxon>
        <taxon>Psylloidea</taxon>
        <taxon>Psyllidae</taxon>
        <taxon>Psyllinae</taxon>
        <taxon>Cacopsylla</taxon>
    </lineage>
</organism>
<dbReference type="EMBL" id="HBUF01548819">
    <property type="protein sequence ID" value="CAG6758133.1"/>
    <property type="molecule type" value="Transcribed_RNA"/>
</dbReference>
<evidence type="ECO:0000256" key="1">
    <source>
        <dbReference type="SAM" id="MobiDB-lite"/>
    </source>
</evidence>
<evidence type="ECO:0000313" key="2">
    <source>
        <dbReference type="EMBL" id="CAG6758133.1"/>
    </source>
</evidence>
<sequence length="138" mass="15645">MKRTLLRSLGNCLMTICSPSNIFMEPKKKSRGHVSPTTTQPRTTPHPADPTPTHTAPHPMNHPGHHQQHAIPTTSPTHPGRLHHIISPRMIVLGIREQRIRKVTTTSHGNIRTPIRRHHEDIRPQLTSPHDATRTECR</sequence>
<accession>A0A8D9A211</accession>
<protein>
    <submittedName>
        <fullName evidence="2">Uncharacterized protein</fullName>
    </submittedName>
</protein>
<name>A0A8D9A211_9HEMI</name>